<protein>
    <recommendedName>
        <fullName evidence="5">Netrin receptor DCC</fullName>
    </recommendedName>
</protein>
<evidence type="ECO:0000256" key="1">
    <source>
        <dbReference type="SAM" id="Coils"/>
    </source>
</evidence>
<dbReference type="PANTHER" id="PTHR35490:SF2">
    <property type="entry name" value="BACTERIOPHAGE N4 ADSORPTION B PROTEIN"/>
    <property type="match status" value="1"/>
</dbReference>
<keyword evidence="4" id="KW-1185">Reference proteome</keyword>
<organism evidence="3 4">
    <name type="scientific">Rosa chinensis</name>
    <name type="common">China rose</name>
    <dbReference type="NCBI Taxonomy" id="74649"/>
    <lineage>
        <taxon>Eukaryota</taxon>
        <taxon>Viridiplantae</taxon>
        <taxon>Streptophyta</taxon>
        <taxon>Embryophyta</taxon>
        <taxon>Tracheophyta</taxon>
        <taxon>Spermatophyta</taxon>
        <taxon>Magnoliopsida</taxon>
        <taxon>eudicotyledons</taxon>
        <taxon>Gunneridae</taxon>
        <taxon>Pentapetalae</taxon>
        <taxon>rosids</taxon>
        <taxon>fabids</taxon>
        <taxon>Rosales</taxon>
        <taxon>Rosaceae</taxon>
        <taxon>Rosoideae</taxon>
        <taxon>Rosoideae incertae sedis</taxon>
        <taxon>Rosa</taxon>
    </lineage>
</organism>
<dbReference type="Gramene" id="PRQ47560">
    <property type="protein sequence ID" value="PRQ47560"/>
    <property type="gene ID" value="RchiOBHm_Chr2g0100981"/>
</dbReference>
<feature type="compositionally biased region" description="Polar residues" evidence="2">
    <location>
        <begin position="18"/>
        <end position="32"/>
    </location>
</feature>
<feature type="compositionally biased region" description="Polar residues" evidence="2">
    <location>
        <begin position="233"/>
        <end position="251"/>
    </location>
</feature>
<feature type="compositionally biased region" description="Basic and acidic residues" evidence="2">
    <location>
        <begin position="217"/>
        <end position="231"/>
    </location>
</feature>
<dbReference type="EMBL" id="PDCK01000040">
    <property type="protein sequence ID" value="PRQ47560.1"/>
    <property type="molecule type" value="Genomic_DNA"/>
</dbReference>
<name>A0A2P6RM97_ROSCH</name>
<comment type="caution">
    <text evidence="3">The sequence shown here is derived from an EMBL/GenBank/DDBJ whole genome shotgun (WGS) entry which is preliminary data.</text>
</comment>
<dbReference type="OrthoDB" id="1923043at2759"/>
<evidence type="ECO:0000256" key="2">
    <source>
        <dbReference type="SAM" id="MobiDB-lite"/>
    </source>
</evidence>
<feature type="compositionally biased region" description="Basic and acidic residues" evidence="2">
    <location>
        <begin position="108"/>
        <end position="120"/>
    </location>
</feature>
<dbReference type="Proteomes" id="UP000238479">
    <property type="component" value="Chromosome 2"/>
</dbReference>
<gene>
    <name evidence="3" type="ORF">RchiOBHm_Chr2g0100981</name>
</gene>
<dbReference type="STRING" id="74649.A0A2P6RM97"/>
<evidence type="ECO:0008006" key="5">
    <source>
        <dbReference type="Google" id="ProtNLM"/>
    </source>
</evidence>
<feature type="region of interest" description="Disordered" evidence="2">
    <location>
        <begin position="158"/>
        <end position="185"/>
    </location>
</feature>
<keyword evidence="1" id="KW-0175">Coiled coil</keyword>
<proteinExistence type="predicted"/>
<dbReference type="PANTHER" id="PTHR35490">
    <property type="entry name" value="BACTERIOPHAGE N4 ADSORPTION B PROTEIN"/>
    <property type="match status" value="1"/>
</dbReference>
<dbReference type="AlphaFoldDB" id="A0A2P6RM97"/>
<feature type="region of interest" description="Disordered" evidence="2">
    <location>
        <begin position="12"/>
        <end position="133"/>
    </location>
</feature>
<sequence>MPTFSVIALDRLLEPGASSKSADMSVPNSKPVSHSMPVPEGPSKLERRNSTSVMERKPHRPPIRPALYATPETTPLPDSPTSFPPSPYIVNHKRRGPRLLKSYSEQDVSLHQKSGDEEKLNGSLHQKPGDEEKLNGIANNAEAKVETSPVDDSLTFTVPKPSQVQHSSGIHPSGSSNGNIDTSNGVLRSSSVELGAISMTNGSAREDDLFQQAAMASERDSDRDDFFDPRDNMSVTSNTDGEGNAGTERSASMSVPAGEFYDAWEELSSEGGHGKQLSACDLETELREMRLSLVMEIEKRKQAEESLDNLRNQWQRIRQQLSLVGLTLPADPTVTTEHEQLGSDPAEELGQQLYLARFVSNSIGRAIARAEMEAELEDQIESKNFEIARLCDKLHNYEAMNQEMVQRNQDVIELARREREKKAKRQRWVWGSIATALTLGTAALAYSYYPSGRGSPTYHSESSESENAGK</sequence>
<accession>A0A2P6RM97</accession>
<feature type="region of interest" description="Disordered" evidence="2">
    <location>
        <begin position="214"/>
        <end position="251"/>
    </location>
</feature>
<evidence type="ECO:0000313" key="4">
    <source>
        <dbReference type="Proteomes" id="UP000238479"/>
    </source>
</evidence>
<dbReference type="OMA" id="GHERWWK"/>
<evidence type="ECO:0000313" key="3">
    <source>
        <dbReference type="EMBL" id="PRQ47560.1"/>
    </source>
</evidence>
<feature type="coiled-coil region" evidence="1">
    <location>
        <begin position="293"/>
        <end position="320"/>
    </location>
</feature>
<reference evidence="3 4" key="1">
    <citation type="journal article" date="2018" name="Nat. Genet.">
        <title>The Rosa genome provides new insights in the design of modern roses.</title>
        <authorList>
            <person name="Bendahmane M."/>
        </authorList>
    </citation>
    <scope>NUCLEOTIDE SEQUENCE [LARGE SCALE GENOMIC DNA]</scope>
    <source>
        <strain evidence="4">cv. Old Blush</strain>
    </source>
</reference>